<sequence>MTIKANYDSAKQEYEKWGIDVEAVFRQLQQVPISIHCWQGDDIEGFEVNKGELSGGIDVTGNYPGKAQTPEELRRDLEKALSLIPGKHRVNLHAIYAETNGEVVERDQLKPHHFENWVKWAKGLGIGLDFNPTLFSHEKADDGLTLAHPDPSIREFWIHHCIACRRIGAYFGKELGTPCLTNIWIPDGYKDIPSDRLTPRKRLKESLDRIFREEISEDYNVDSVESKLFGLGSESYVVGSHEFYLAYALTNHKLCLLDTGHFHPTETVSNKISAMLLYTDKLALHVSRPVRWDSDHVVMLDDELREIALEIVRNQALEKVAIGLDFFDASINRVAAWTIGTRNMMKALMYALLLPNDHLKQLQDEGRFTERLALMEEFKTYPFGAIWDYYCEQMGVPVKEAWLDDIKEYEQNVLFKRQASSPDFFRLDQQGTQYPSVFLLPP</sequence>
<gene>
    <name evidence="6 8" type="primary">rhaA</name>
    <name evidence="8" type="ORF">MOF03_16650</name>
</gene>
<dbReference type="Proteomes" id="UP001073053">
    <property type="component" value="Unassembled WGS sequence"/>
</dbReference>
<feature type="binding site" evidence="6">
    <location>
        <position position="293"/>
    </location>
    <ligand>
        <name>Mn(2+)</name>
        <dbReference type="ChEBI" id="CHEBI:29035"/>
    </ligand>
</feature>
<accession>A0A9Q4HRP7</accession>
<comment type="cofactor">
    <cofactor evidence="6">
        <name>Mn(2+)</name>
        <dbReference type="ChEBI" id="CHEBI:29035"/>
    </cofactor>
    <text evidence="6">Binds 1 Mn(2+) ion per subunit.</text>
</comment>
<dbReference type="HAMAP" id="MF_00541">
    <property type="entry name" value="RhaA"/>
    <property type="match status" value="1"/>
</dbReference>
<keyword evidence="3 6" id="KW-0464">Manganese</keyword>
<dbReference type="GO" id="GO:0019324">
    <property type="term" value="P:L-lyxose metabolic process"/>
    <property type="evidence" value="ECO:0007669"/>
    <property type="project" value="TreeGrafter"/>
</dbReference>
<keyword evidence="2 6" id="KW-0479">Metal-binding</keyword>
<comment type="function">
    <text evidence="6">Catalyzes the interconversion of L-rhamnose and L-rhamnulose.</text>
</comment>
<dbReference type="PANTHER" id="PTHR30268:SF0">
    <property type="entry name" value="L-RHAMNOSE ISOMERASE"/>
    <property type="match status" value="1"/>
</dbReference>
<comment type="pathway">
    <text evidence="6">Carbohydrate degradation; L-rhamnose degradation; glycerone phosphate from L-rhamnose: step 1/3.</text>
</comment>
<comment type="caution">
    <text evidence="8">The sequence shown here is derived from an EMBL/GenBank/DDBJ whole genome shotgun (WGS) entry which is preliminary data.</text>
</comment>
<dbReference type="AlphaFoldDB" id="A0A9Q4HRP7"/>
<organism evidence="8 9">
    <name type="scientific">Bacillus halotolerans</name>
    <dbReference type="NCBI Taxonomy" id="260554"/>
    <lineage>
        <taxon>Bacteria</taxon>
        <taxon>Bacillati</taxon>
        <taxon>Bacillota</taxon>
        <taxon>Bacilli</taxon>
        <taxon>Bacillales</taxon>
        <taxon>Bacillaceae</taxon>
        <taxon>Bacillus</taxon>
    </lineage>
</organism>
<evidence type="ECO:0000256" key="1">
    <source>
        <dbReference type="ARBA" id="ARBA00022490"/>
    </source>
</evidence>
<keyword evidence="1 6" id="KW-0963">Cytoplasm</keyword>
<dbReference type="NCBIfam" id="TIGR01748">
    <property type="entry name" value="rhaA"/>
    <property type="match status" value="1"/>
</dbReference>
<dbReference type="EMBL" id="JALAWA010000011">
    <property type="protein sequence ID" value="MCY9186251.1"/>
    <property type="molecule type" value="Genomic_DNA"/>
</dbReference>
<dbReference type="Pfam" id="PF06134">
    <property type="entry name" value="RhaA"/>
    <property type="match status" value="1"/>
</dbReference>
<keyword evidence="4 6" id="KW-0413">Isomerase</keyword>
<dbReference type="SUPFAM" id="SSF51658">
    <property type="entry name" value="Xylose isomerase-like"/>
    <property type="match status" value="1"/>
</dbReference>
<dbReference type="InterPro" id="IPR050337">
    <property type="entry name" value="L-rhamnose_isomerase"/>
</dbReference>
<evidence type="ECO:0000256" key="3">
    <source>
        <dbReference type="ARBA" id="ARBA00023211"/>
    </source>
</evidence>
<feature type="binding site" evidence="6">
    <location>
        <position position="261"/>
    </location>
    <ligand>
        <name>Mn(2+)</name>
        <dbReference type="ChEBI" id="CHEBI:29035"/>
    </ligand>
</feature>
<evidence type="ECO:0000256" key="7">
    <source>
        <dbReference type="NCBIfam" id="TIGR01748"/>
    </source>
</evidence>
<comment type="similarity">
    <text evidence="6">Belongs to the rhamnose isomerase family.</text>
</comment>
<dbReference type="GO" id="GO:0005737">
    <property type="term" value="C:cytoplasm"/>
    <property type="evidence" value="ECO:0007669"/>
    <property type="project" value="UniProtKB-SubCell"/>
</dbReference>
<dbReference type="InterPro" id="IPR009308">
    <property type="entry name" value="Rhamnose_isomerase"/>
</dbReference>
<dbReference type="GO" id="GO:0008740">
    <property type="term" value="F:L-rhamnose isomerase activity"/>
    <property type="evidence" value="ECO:0007669"/>
    <property type="project" value="UniProtKB-UniRule"/>
</dbReference>
<dbReference type="InterPro" id="IPR036237">
    <property type="entry name" value="Xyl_isomerase-like_sf"/>
</dbReference>
<dbReference type="EC" id="5.3.1.14" evidence="6 7"/>
<dbReference type="GO" id="GO:0030145">
    <property type="term" value="F:manganese ion binding"/>
    <property type="evidence" value="ECO:0007669"/>
    <property type="project" value="UniProtKB-UniRule"/>
</dbReference>
<dbReference type="NCBIfam" id="NF002203">
    <property type="entry name" value="PRK01076.1"/>
    <property type="match status" value="1"/>
</dbReference>
<name>A0A9Q4HRP7_9BACI</name>
<dbReference type="PANTHER" id="PTHR30268">
    <property type="entry name" value="L-RHAMNOSE ISOMERASE"/>
    <property type="match status" value="1"/>
</dbReference>
<evidence type="ECO:0000256" key="2">
    <source>
        <dbReference type="ARBA" id="ARBA00022723"/>
    </source>
</evidence>
<dbReference type="GO" id="GO:0019301">
    <property type="term" value="P:rhamnose catabolic process"/>
    <property type="evidence" value="ECO:0007669"/>
    <property type="project" value="UniProtKB-UniRule"/>
</dbReference>
<evidence type="ECO:0000256" key="6">
    <source>
        <dbReference type="HAMAP-Rule" id="MF_00541"/>
    </source>
</evidence>
<reference evidence="8" key="1">
    <citation type="submission" date="2022-02" db="EMBL/GenBank/DDBJ databases">
        <title>Crop Bioprotection Bacillus Genome Sequencing.</title>
        <authorList>
            <person name="Dunlap C."/>
        </authorList>
    </citation>
    <scope>NUCLEOTIDE SEQUENCE</scope>
    <source>
        <strain evidence="8">EC49O2N-C10</strain>
    </source>
</reference>
<keyword evidence="5 6" id="KW-0684">Rhamnose metabolism</keyword>
<evidence type="ECO:0000256" key="4">
    <source>
        <dbReference type="ARBA" id="ARBA00023235"/>
    </source>
</evidence>
<dbReference type="Gene3D" id="3.20.20.150">
    <property type="entry name" value="Divalent-metal-dependent TIM barrel enzymes"/>
    <property type="match status" value="1"/>
</dbReference>
<comment type="catalytic activity">
    <reaction evidence="6">
        <text>L-rhamnopyranose = L-rhamnulose</text>
        <dbReference type="Rhea" id="RHEA:23160"/>
        <dbReference type="ChEBI" id="CHEBI:17897"/>
        <dbReference type="ChEBI" id="CHEBI:62346"/>
        <dbReference type="EC" id="5.3.1.14"/>
    </reaction>
</comment>
<protein>
    <recommendedName>
        <fullName evidence="6 7">L-rhamnose isomerase</fullName>
        <ecNumber evidence="6 7">5.3.1.14</ecNumber>
    </recommendedName>
</protein>
<comment type="subcellular location">
    <subcellularLocation>
        <location evidence="6">Cytoplasm</location>
    </subcellularLocation>
</comment>
<dbReference type="RefSeq" id="WP_268522447.1">
    <property type="nucleotide sequence ID" value="NZ_JALAWA010000011.1"/>
</dbReference>
<proteinExistence type="inferred from homology"/>
<evidence type="ECO:0000256" key="5">
    <source>
        <dbReference type="ARBA" id="ARBA00023308"/>
    </source>
</evidence>
<feature type="binding site" evidence="6">
    <location>
        <position position="295"/>
    </location>
    <ligand>
        <name>Mn(2+)</name>
        <dbReference type="ChEBI" id="CHEBI:29035"/>
    </ligand>
</feature>
<evidence type="ECO:0000313" key="9">
    <source>
        <dbReference type="Proteomes" id="UP001073053"/>
    </source>
</evidence>
<evidence type="ECO:0000313" key="8">
    <source>
        <dbReference type="EMBL" id="MCY9186251.1"/>
    </source>
</evidence>